<dbReference type="PANTHER" id="PTHR30469">
    <property type="entry name" value="MULTIDRUG RESISTANCE PROTEIN MDTA"/>
    <property type="match status" value="1"/>
</dbReference>
<keyword evidence="2" id="KW-0175">Coiled coil</keyword>
<evidence type="ECO:0000256" key="3">
    <source>
        <dbReference type="SAM" id="SignalP"/>
    </source>
</evidence>
<dbReference type="SUPFAM" id="SSF111369">
    <property type="entry name" value="HlyD-like secretion proteins"/>
    <property type="match status" value="1"/>
</dbReference>
<reference evidence="5" key="1">
    <citation type="submission" date="2020-03" db="EMBL/GenBank/DDBJ databases">
        <title>Roseovarius gahaiensis sp. nov., isolated from Gahai Saline Lake, China.</title>
        <authorList>
            <person name="Sun X."/>
        </authorList>
    </citation>
    <scope>NUCLEOTIDE SEQUENCE</scope>
    <source>
        <strain evidence="5">GH877</strain>
    </source>
</reference>
<evidence type="ECO:0000313" key="6">
    <source>
        <dbReference type="Proteomes" id="UP000639775"/>
    </source>
</evidence>
<evidence type="ECO:0000256" key="2">
    <source>
        <dbReference type="SAM" id="Coils"/>
    </source>
</evidence>
<feature type="coiled-coil region" evidence="2">
    <location>
        <begin position="90"/>
        <end position="124"/>
    </location>
</feature>
<evidence type="ECO:0000256" key="1">
    <source>
        <dbReference type="ARBA" id="ARBA00009477"/>
    </source>
</evidence>
<dbReference type="NCBIfam" id="TIGR01730">
    <property type="entry name" value="RND_mfp"/>
    <property type="match status" value="1"/>
</dbReference>
<dbReference type="InterPro" id="IPR058625">
    <property type="entry name" value="MdtA-like_BSH"/>
</dbReference>
<accession>A0A967EKJ2</accession>
<feature type="signal peptide" evidence="3">
    <location>
        <begin position="1"/>
        <end position="25"/>
    </location>
</feature>
<comment type="similarity">
    <text evidence="1">Belongs to the membrane fusion protein (MFP) (TC 8.A.1) family.</text>
</comment>
<feature type="domain" description="Multidrug resistance protein MdtA-like barrel-sandwich hybrid" evidence="4">
    <location>
        <begin position="51"/>
        <end position="187"/>
    </location>
</feature>
<dbReference type="EMBL" id="JAAORB010000012">
    <property type="protein sequence ID" value="NHQ74494.1"/>
    <property type="molecule type" value="Genomic_DNA"/>
</dbReference>
<dbReference type="PANTHER" id="PTHR30469:SF15">
    <property type="entry name" value="HLYD FAMILY OF SECRETION PROTEINS"/>
    <property type="match status" value="1"/>
</dbReference>
<evidence type="ECO:0000313" key="5">
    <source>
        <dbReference type="EMBL" id="NHQ74494.1"/>
    </source>
</evidence>
<dbReference type="AlphaFoldDB" id="A0A967EKJ2"/>
<dbReference type="Gene3D" id="2.40.420.20">
    <property type="match status" value="1"/>
</dbReference>
<sequence>MFEFRPMIRAFSVAAALCAAWSVSAAEFTVEPVTITDWKAVYGRVETRDRVPARARLGGTLSMLDVAAGDRVQSGANLARVVDQKLDYELGAVDARLQAAESRLQNAETELRRAEELQERGVATVQRLDALRTEVNVITYEIAAARAERRVIEQQVTEGDVLAPLDGVVLDVPVTAGAVVTPGQTIASIGGGGVFLRLAVPERHAGTLVEGDEIQIEGPNGPRTGTLAKVYPLIENGRVIADVEVDGLSERYVDARVLVRLPVGEHQALLVPKSALMTRAGLDFLHVAKGDDTLMRSVVVGSEHDRDGVAMVRILTGLNAGDVVVSGDE</sequence>
<dbReference type="GO" id="GO:0015562">
    <property type="term" value="F:efflux transmembrane transporter activity"/>
    <property type="evidence" value="ECO:0007669"/>
    <property type="project" value="TreeGrafter"/>
</dbReference>
<keyword evidence="6" id="KW-1185">Reference proteome</keyword>
<dbReference type="Gene3D" id="2.40.50.100">
    <property type="match status" value="1"/>
</dbReference>
<dbReference type="Pfam" id="PF25917">
    <property type="entry name" value="BSH_RND"/>
    <property type="match status" value="1"/>
</dbReference>
<dbReference type="GO" id="GO:1990281">
    <property type="term" value="C:efflux pump complex"/>
    <property type="evidence" value="ECO:0007669"/>
    <property type="project" value="TreeGrafter"/>
</dbReference>
<dbReference type="Gene3D" id="1.10.287.470">
    <property type="entry name" value="Helix hairpin bin"/>
    <property type="match status" value="1"/>
</dbReference>
<protein>
    <submittedName>
        <fullName evidence="5">Efflux RND transporter periplasmic adaptor subunit</fullName>
    </submittedName>
</protein>
<proteinExistence type="inferred from homology"/>
<dbReference type="InterPro" id="IPR006143">
    <property type="entry name" value="RND_pump_MFP"/>
</dbReference>
<comment type="caution">
    <text evidence="5">The sequence shown here is derived from an EMBL/GenBank/DDBJ whole genome shotgun (WGS) entry which is preliminary data.</text>
</comment>
<gene>
    <name evidence="5" type="ORF">HAT86_08450</name>
</gene>
<dbReference type="Proteomes" id="UP000639775">
    <property type="component" value="Unassembled WGS sequence"/>
</dbReference>
<organism evidence="5 6">
    <name type="scientific">Roseovarius gahaiensis</name>
    <dbReference type="NCBI Taxonomy" id="2716691"/>
    <lineage>
        <taxon>Bacteria</taxon>
        <taxon>Pseudomonadati</taxon>
        <taxon>Pseudomonadota</taxon>
        <taxon>Alphaproteobacteria</taxon>
        <taxon>Rhodobacterales</taxon>
        <taxon>Roseobacteraceae</taxon>
        <taxon>Roseovarius</taxon>
    </lineage>
</organism>
<feature type="chain" id="PRO_5036821970" evidence="3">
    <location>
        <begin position="26"/>
        <end position="329"/>
    </location>
</feature>
<evidence type="ECO:0000259" key="4">
    <source>
        <dbReference type="Pfam" id="PF25917"/>
    </source>
</evidence>
<dbReference type="RefSeq" id="WP_167195795.1">
    <property type="nucleotide sequence ID" value="NZ_JAAORB010000012.1"/>
</dbReference>
<keyword evidence="3" id="KW-0732">Signal</keyword>
<name>A0A967EKJ2_9RHOB</name>